<comment type="similarity">
    <text evidence="7">Belongs to the type-2 OGG1 family.</text>
</comment>
<dbReference type="Proteomes" id="UP000577419">
    <property type="component" value="Unassembled WGS sequence"/>
</dbReference>
<protein>
    <recommendedName>
        <fullName evidence="7">8-oxoguanine DNA glycosylase/AP lyase</fullName>
    </recommendedName>
    <domain>
        <recommendedName>
            <fullName evidence="7">8-oxoguanine DNA glycosylase</fullName>
            <shortName evidence="7">8-oxoG DNA glycosylase</shortName>
            <ecNumber evidence="7">3.2.2.-</ecNumber>
        </recommendedName>
    </domain>
    <domain>
        <recommendedName>
            <fullName evidence="7">DNA-(apurinic or apyrimidinic site) lyase</fullName>
            <shortName evidence="7">AP lyase</shortName>
            <ecNumber evidence="7">4.2.99.18</ecNumber>
        </recommendedName>
    </domain>
</protein>
<dbReference type="Gene3D" id="1.10.340.30">
    <property type="entry name" value="Hypothetical protein, domain 2"/>
    <property type="match status" value="1"/>
</dbReference>
<dbReference type="InterPro" id="IPR003265">
    <property type="entry name" value="HhH-GPD_domain"/>
</dbReference>
<dbReference type="Proteomes" id="UP000683213">
    <property type="component" value="Unassembled WGS sequence"/>
</dbReference>
<dbReference type="EC" id="4.2.99.18" evidence="7"/>
<feature type="domain" description="HhH-GPD" evidence="8">
    <location>
        <begin position="49"/>
        <end position="209"/>
    </location>
</feature>
<feature type="site" description="Important for guanine/8-oxoguanine distinction" evidence="7">
    <location>
        <position position="211"/>
    </location>
</feature>
<keyword evidence="6 7" id="KW-0326">Glycosidase</keyword>
<dbReference type="PIRSF" id="PIRSF005954">
    <property type="entry name" value="Thrmst_ogg"/>
    <property type="match status" value="1"/>
</dbReference>
<dbReference type="EC" id="3.2.2.-" evidence="7"/>
<reference evidence="9" key="1">
    <citation type="journal article" date="2020" name="bioRxiv">
        <title>A rank-normalized archaeal taxonomy based on genome phylogeny resolves widespread incomplete and uneven classifications.</title>
        <authorList>
            <person name="Rinke C."/>
            <person name="Chuvochina M."/>
            <person name="Mussig A.J."/>
            <person name="Chaumeil P.-A."/>
            <person name="Waite D.W."/>
            <person name="Whitman W.B."/>
            <person name="Parks D.H."/>
            <person name="Hugenholtz P."/>
        </authorList>
    </citation>
    <scope>NUCLEOTIDE SEQUENCE</scope>
    <source>
        <strain evidence="9">UBA10011</strain>
    </source>
</reference>
<comment type="catalytic activity">
    <reaction evidence="7">
        <text>2'-deoxyribonucleotide-(2'-deoxyribose 5'-phosphate)-2'-deoxyribonucleotide-DNA = a 3'-end 2'-deoxyribonucleotide-(2,3-dehydro-2,3-deoxyribose 5'-phosphate)-DNA + a 5'-end 5'-phospho-2'-deoxyribonucleoside-DNA + H(+)</text>
        <dbReference type="Rhea" id="RHEA:66592"/>
        <dbReference type="Rhea" id="RHEA-COMP:13180"/>
        <dbReference type="Rhea" id="RHEA-COMP:16897"/>
        <dbReference type="Rhea" id="RHEA-COMP:17067"/>
        <dbReference type="ChEBI" id="CHEBI:15378"/>
        <dbReference type="ChEBI" id="CHEBI:136412"/>
        <dbReference type="ChEBI" id="CHEBI:157695"/>
        <dbReference type="ChEBI" id="CHEBI:167181"/>
        <dbReference type="EC" id="4.2.99.18"/>
    </reaction>
</comment>
<comment type="caution">
    <text evidence="9">The sequence shown here is derived from an EMBL/GenBank/DDBJ whole genome shotgun (WGS) entry which is preliminary data.</text>
</comment>
<comment type="function">
    <text evidence="7">Catalyzes the excision of an oxidatively damaged form of guanine (7,8-dihydro-8-oxoguanine = 8-oxoG) from DNA. Also cleaves the DNA backbone at apurinic/apyrimidinic sites (AP sites).</text>
</comment>
<dbReference type="InterPro" id="IPR023170">
    <property type="entry name" value="HhH_base_excis_C"/>
</dbReference>
<feature type="active site" evidence="7">
    <location>
        <position position="151"/>
    </location>
</feature>
<evidence type="ECO:0000256" key="6">
    <source>
        <dbReference type="ARBA" id="ARBA00023295"/>
    </source>
</evidence>
<gene>
    <name evidence="7" type="primary">ogg</name>
    <name evidence="9" type="ORF">HA237_04700</name>
    <name evidence="10" type="ORF">J4224_03990</name>
</gene>
<evidence type="ECO:0000313" key="9">
    <source>
        <dbReference type="EMBL" id="HIH08642.1"/>
    </source>
</evidence>
<reference evidence="10" key="2">
    <citation type="submission" date="2021-03" db="EMBL/GenBank/DDBJ databases">
        <authorList>
            <person name="Jaffe A."/>
        </authorList>
    </citation>
    <scope>NUCLEOTIDE SEQUENCE</scope>
    <source>
        <strain evidence="10">RIFCSPHIGHO2_01_FULL_GW2011_AR10_43_9</strain>
    </source>
</reference>
<keyword evidence="4 7" id="KW-0456">Lyase</keyword>
<proteinExistence type="inferred from homology"/>
<keyword evidence="1 7" id="KW-0227">DNA damage</keyword>
<dbReference type="Pfam" id="PF22175">
    <property type="entry name" value="Ogg-HhH"/>
    <property type="match status" value="1"/>
</dbReference>
<accession>A0A7J4IT61</accession>
<evidence type="ECO:0000256" key="5">
    <source>
        <dbReference type="ARBA" id="ARBA00023268"/>
    </source>
</evidence>
<reference evidence="10" key="3">
    <citation type="submission" date="2021-05" db="EMBL/GenBank/DDBJ databases">
        <title>Protein family content uncovers lineage relationships and bacterial pathway maintenance mechanisms in DPANN archaea.</title>
        <authorList>
            <person name="Castelle C.J."/>
            <person name="Meheust R."/>
            <person name="Jaffe A.L."/>
            <person name="Seitz K."/>
            <person name="Gong X."/>
            <person name="Baker B.J."/>
            <person name="Banfield J.F."/>
        </authorList>
    </citation>
    <scope>NUCLEOTIDE SEQUENCE</scope>
    <source>
        <strain evidence="10">RIFCSPHIGHO2_01_FULL_GW2011_AR10_43_9</strain>
    </source>
</reference>
<dbReference type="EMBL" id="DUFG01000022">
    <property type="protein sequence ID" value="HIH08642.1"/>
    <property type="molecule type" value="Genomic_DNA"/>
</dbReference>
<keyword evidence="5 7" id="KW-0511">Multifunctional enzyme</keyword>
<evidence type="ECO:0000313" key="11">
    <source>
        <dbReference type="Proteomes" id="UP000577419"/>
    </source>
</evidence>
<keyword evidence="3 7" id="KW-0234">DNA repair</keyword>
<evidence type="ECO:0000256" key="7">
    <source>
        <dbReference type="HAMAP-Rule" id="MF_00241"/>
    </source>
</evidence>
<evidence type="ECO:0000313" key="10">
    <source>
        <dbReference type="EMBL" id="MBS3059555.1"/>
    </source>
</evidence>
<dbReference type="HAMAP" id="MF_00241">
    <property type="entry name" value="Ogg"/>
    <property type="match status" value="1"/>
</dbReference>
<dbReference type="SMART" id="SM00478">
    <property type="entry name" value="ENDO3c"/>
    <property type="match status" value="1"/>
</dbReference>
<evidence type="ECO:0000256" key="4">
    <source>
        <dbReference type="ARBA" id="ARBA00023239"/>
    </source>
</evidence>
<dbReference type="CDD" id="cd00056">
    <property type="entry name" value="ENDO3c"/>
    <property type="match status" value="1"/>
</dbReference>
<name>A0A7J4IT61_9ARCH</name>
<dbReference type="Gene3D" id="1.10.1670.10">
    <property type="entry name" value="Helix-hairpin-Helix base-excision DNA repair enzymes (C-terminal)"/>
    <property type="match status" value="1"/>
</dbReference>
<dbReference type="InterPro" id="IPR012092">
    <property type="entry name" value="DNA_glyclase/AP_lyase_Ogg"/>
</dbReference>
<evidence type="ECO:0000256" key="2">
    <source>
        <dbReference type="ARBA" id="ARBA00022801"/>
    </source>
</evidence>
<evidence type="ECO:0000256" key="3">
    <source>
        <dbReference type="ARBA" id="ARBA00023204"/>
    </source>
</evidence>
<dbReference type="GO" id="GO:0016799">
    <property type="term" value="F:hydrolase activity, hydrolyzing N-glycosyl compounds"/>
    <property type="evidence" value="ECO:0007669"/>
    <property type="project" value="UniProtKB-UniRule"/>
</dbReference>
<keyword evidence="2 7" id="KW-0378">Hydrolase</keyword>
<dbReference type="AlphaFoldDB" id="A0A7J4IT61"/>
<dbReference type="SUPFAM" id="SSF48150">
    <property type="entry name" value="DNA-glycosylase"/>
    <property type="match status" value="1"/>
</dbReference>
<dbReference type="NCBIfam" id="NF002305">
    <property type="entry name" value="PRK01229.1"/>
    <property type="match status" value="1"/>
</dbReference>
<dbReference type="GO" id="GO:0006284">
    <property type="term" value="P:base-excision repair"/>
    <property type="evidence" value="ECO:0007669"/>
    <property type="project" value="UniProtKB-UniRule"/>
</dbReference>
<organism evidence="9 11">
    <name type="scientific">Candidatus Iainarchaeum sp</name>
    <dbReference type="NCBI Taxonomy" id="3101447"/>
    <lineage>
        <taxon>Archaea</taxon>
        <taxon>Candidatus Iainarchaeota</taxon>
        <taxon>Candidatus Iainarchaeia</taxon>
        <taxon>Candidatus Iainarchaeales</taxon>
        <taxon>Candidatus Iainarchaeaceae</taxon>
        <taxon>Candidatus Iainarchaeum</taxon>
    </lineage>
</organism>
<dbReference type="GO" id="GO:0140078">
    <property type="term" value="F:class I DNA-(apurinic or apyrimidinic site) endonuclease activity"/>
    <property type="evidence" value="ECO:0007669"/>
    <property type="project" value="UniProtKB-EC"/>
</dbReference>
<sequence>MPRNELLQRINFLKQGIVGKDVKARLQEFKEVFNSSNERWFSELCFCLLTANSSAESGIKIQNSLGFKGFSELSERQLSFELRKLGYRFYNRRAEFIVSARNHYQIKDNVLSFGNENEARLWLVENFKGLGFKEASHFLRNVGFKNVAIIDRHVLSVLSENDFLKTKPKTISPKTYMEIEKQLEEICGKTGLSQGELDLYLWYMKTGKVLK</sequence>
<evidence type="ECO:0000259" key="8">
    <source>
        <dbReference type="SMART" id="SM00478"/>
    </source>
</evidence>
<dbReference type="EMBL" id="JAGVWF010000057">
    <property type="protein sequence ID" value="MBS3059555.1"/>
    <property type="molecule type" value="Genomic_DNA"/>
</dbReference>
<evidence type="ECO:0000256" key="1">
    <source>
        <dbReference type="ARBA" id="ARBA00022763"/>
    </source>
</evidence>
<dbReference type="InterPro" id="IPR011257">
    <property type="entry name" value="DNA_glycosylase"/>
</dbReference>
<feature type="active site" evidence="7">
    <location>
        <position position="133"/>
    </location>
</feature>